<evidence type="ECO:0000259" key="4">
    <source>
        <dbReference type="Pfam" id="PF01571"/>
    </source>
</evidence>
<dbReference type="Pfam" id="PF01571">
    <property type="entry name" value="GCV_T"/>
    <property type="match status" value="1"/>
</dbReference>
<name>A0A9C7UV09_9RHOD</name>
<proteinExistence type="predicted"/>
<feature type="domain" description="GCVT N-terminal" evidence="4">
    <location>
        <begin position="62"/>
        <end position="179"/>
    </location>
</feature>
<dbReference type="InterPro" id="IPR017703">
    <property type="entry name" value="YgfZ/GCV_T_CS"/>
</dbReference>
<dbReference type="OrthoDB" id="3369at2759"/>
<dbReference type="Proteomes" id="UP001061958">
    <property type="component" value="Unassembled WGS sequence"/>
</dbReference>
<dbReference type="InterPro" id="IPR045179">
    <property type="entry name" value="YgfZ/GcvT"/>
</dbReference>
<dbReference type="InterPro" id="IPR006222">
    <property type="entry name" value="GCVT_N"/>
</dbReference>
<evidence type="ECO:0000256" key="1">
    <source>
        <dbReference type="ARBA" id="ARBA00004173"/>
    </source>
</evidence>
<evidence type="ECO:0000313" key="6">
    <source>
        <dbReference type="Proteomes" id="UP001061958"/>
    </source>
</evidence>
<accession>A0A9C7UV09</accession>
<protein>
    <recommendedName>
        <fullName evidence="4">GCVT N-terminal domain-containing protein</fullName>
    </recommendedName>
</protein>
<keyword evidence="6" id="KW-1185">Reference proteome</keyword>
<comment type="caution">
    <text evidence="5">The sequence shown here is derived from an EMBL/GenBank/DDBJ whole genome shotgun (WGS) entry which is preliminary data.</text>
</comment>
<keyword evidence="2" id="KW-0809">Transit peptide</keyword>
<gene>
    <name evidence="5" type="ORF">GpartN1_g7671.t1</name>
</gene>
<comment type="subcellular location">
    <subcellularLocation>
        <location evidence="1">Mitochondrion</location>
    </subcellularLocation>
</comment>
<reference evidence="5" key="2">
    <citation type="submission" date="2022-01" db="EMBL/GenBank/DDBJ databases">
        <authorList>
            <person name="Hirooka S."/>
            <person name="Miyagishima S.Y."/>
        </authorList>
    </citation>
    <scope>NUCLEOTIDE SEQUENCE</scope>
    <source>
        <strain evidence="5">NBRC 102759</strain>
    </source>
</reference>
<organism evidence="5 6">
    <name type="scientific">Galdieria partita</name>
    <dbReference type="NCBI Taxonomy" id="83374"/>
    <lineage>
        <taxon>Eukaryota</taxon>
        <taxon>Rhodophyta</taxon>
        <taxon>Bangiophyceae</taxon>
        <taxon>Galdieriales</taxon>
        <taxon>Galdieriaceae</taxon>
        <taxon>Galdieria</taxon>
    </lineage>
</organism>
<dbReference type="AlphaFoldDB" id="A0A9C7UV09"/>
<dbReference type="GO" id="GO:0005739">
    <property type="term" value="C:mitochondrion"/>
    <property type="evidence" value="ECO:0007669"/>
    <property type="project" value="UniProtKB-SubCell"/>
</dbReference>
<dbReference type="EMBL" id="BQMJ01000076">
    <property type="protein sequence ID" value="GJQ15880.1"/>
    <property type="molecule type" value="Genomic_DNA"/>
</dbReference>
<dbReference type="SUPFAM" id="SSF103025">
    <property type="entry name" value="Folate-binding domain"/>
    <property type="match status" value="1"/>
</dbReference>
<evidence type="ECO:0000313" key="5">
    <source>
        <dbReference type="EMBL" id="GJQ15880.1"/>
    </source>
</evidence>
<sequence>MSCFLQPFSLFKTSNRHQVLRSYFWRKKLYSSSTDTKYVVDVPVSTSLRASIDISLLRKQLETGTVLFDFPQFSYFRITGSDRLSFIHNMSSNHFLNSHPFQVRWTCFLTSTGRILDVALVAVLQDSLFVVSSIEKKQKLWEHFDRHIFPMDNVSVKEENYASFVWIGKHAREWVEDWCYERGMIGNQEPLKVFDDTHQPIYLVELSTLEPKWSGYLLLCSTQDIDRVQASIENFQNKGFLLFHMDKEHWECLRIEMGKGNVLKEWSEEYHPLQAGLWHMVSFQKGCYLGQETILRLKTYGGIKKYLVGWFLESPVEPFSYVYCQEKRIGIITSCQVIEKTTQLQDTIVIGLGYLQRDYIPSQYLIDESLEKIVSQPPQLPWDSTPFFCTASRQVSTPVKCIVRKIAFPVWQDNERANDETNK</sequence>
<reference evidence="5" key="1">
    <citation type="journal article" date="2022" name="Proc. Natl. Acad. Sci. U.S.A.">
        <title>Life cycle and functional genomics of the unicellular red alga Galdieria for elucidating algal and plant evolution and industrial use.</title>
        <authorList>
            <person name="Hirooka S."/>
            <person name="Itabashi T."/>
            <person name="Ichinose T.M."/>
            <person name="Onuma R."/>
            <person name="Fujiwara T."/>
            <person name="Yamashita S."/>
            <person name="Jong L.W."/>
            <person name="Tomita R."/>
            <person name="Iwane A.H."/>
            <person name="Miyagishima S.Y."/>
        </authorList>
    </citation>
    <scope>NUCLEOTIDE SEQUENCE</scope>
    <source>
        <strain evidence="5">NBRC 102759</strain>
    </source>
</reference>
<dbReference type="PANTHER" id="PTHR22602:SF0">
    <property type="entry name" value="TRANSFERASE CAF17, MITOCHONDRIAL-RELATED"/>
    <property type="match status" value="1"/>
</dbReference>
<dbReference type="InterPro" id="IPR027266">
    <property type="entry name" value="TrmE/GcvT-like"/>
</dbReference>
<dbReference type="Gene3D" id="3.30.1360.120">
    <property type="entry name" value="Probable tRNA modification gtpase trme, domain 1"/>
    <property type="match status" value="1"/>
</dbReference>
<evidence type="ECO:0000256" key="3">
    <source>
        <dbReference type="ARBA" id="ARBA00023128"/>
    </source>
</evidence>
<dbReference type="NCBIfam" id="TIGR03317">
    <property type="entry name" value="ygfZ_signature"/>
    <property type="match status" value="1"/>
</dbReference>
<evidence type="ECO:0000256" key="2">
    <source>
        <dbReference type="ARBA" id="ARBA00022946"/>
    </source>
</evidence>
<dbReference type="GO" id="GO:0016226">
    <property type="term" value="P:iron-sulfur cluster assembly"/>
    <property type="evidence" value="ECO:0007669"/>
    <property type="project" value="TreeGrafter"/>
</dbReference>
<dbReference type="PANTHER" id="PTHR22602">
    <property type="entry name" value="TRANSFERASE CAF17, MITOCHONDRIAL-RELATED"/>
    <property type="match status" value="1"/>
</dbReference>
<keyword evidence="3" id="KW-0496">Mitochondrion</keyword>